<evidence type="ECO:0000313" key="4">
    <source>
        <dbReference type="EMBL" id="MBS2100294.1"/>
    </source>
</evidence>
<organism evidence="4 5">
    <name type="scientific">Carboxylicivirga linearis</name>
    <dbReference type="NCBI Taxonomy" id="1628157"/>
    <lineage>
        <taxon>Bacteria</taxon>
        <taxon>Pseudomonadati</taxon>
        <taxon>Bacteroidota</taxon>
        <taxon>Bacteroidia</taxon>
        <taxon>Marinilabiliales</taxon>
        <taxon>Marinilabiliaceae</taxon>
        <taxon>Carboxylicivirga</taxon>
    </lineage>
</organism>
<keyword evidence="2" id="KW-0472">Membrane</keyword>
<dbReference type="Pfam" id="PF01103">
    <property type="entry name" value="Omp85"/>
    <property type="match status" value="1"/>
</dbReference>
<accession>A0ABS5JZN3</accession>
<keyword evidence="5" id="KW-1185">Reference proteome</keyword>
<gene>
    <name evidence="4" type="ORF">KEM10_18565</name>
</gene>
<feature type="domain" description="Bacterial surface antigen (D15)" evidence="3">
    <location>
        <begin position="123"/>
        <end position="404"/>
    </location>
</feature>
<evidence type="ECO:0000256" key="1">
    <source>
        <dbReference type="ARBA" id="ARBA00004370"/>
    </source>
</evidence>
<dbReference type="Gene3D" id="2.40.160.50">
    <property type="entry name" value="membrane protein fhac: a member of the omp85/tpsb transporter family"/>
    <property type="match status" value="1"/>
</dbReference>
<protein>
    <submittedName>
        <fullName evidence="4">BamA/TamA family outer membrane protein</fullName>
    </submittedName>
</protein>
<dbReference type="InterPro" id="IPR000184">
    <property type="entry name" value="Bac_surfAg_D15"/>
</dbReference>
<dbReference type="EMBL" id="JAGUCO010000020">
    <property type="protein sequence ID" value="MBS2100294.1"/>
    <property type="molecule type" value="Genomic_DNA"/>
</dbReference>
<comment type="subcellular location">
    <subcellularLocation>
        <location evidence="1">Membrane</location>
    </subcellularLocation>
</comment>
<dbReference type="RefSeq" id="WP_212217844.1">
    <property type="nucleotide sequence ID" value="NZ_JAGUCO010000020.1"/>
</dbReference>
<proteinExistence type="predicted"/>
<evidence type="ECO:0000259" key="3">
    <source>
        <dbReference type="Pfam" id="PF01103"/>
    </source>
</evidence>
<comment type="caution">
    <text evidence="4">The sequence shown here is derived from an EMBL/GenBank/DDBJ whole genome shotgun (WGS) entry which is preliminary data.</text>
</comment>
<evidence type="ECO:0000256" key="2">
    <source>
        <dbReference type="ARBA" id="ARBA00023136"/>
    </source>
</evidence>
<sequence length="404" mass="46030">MKTNRTILLVCLSLFISINSIKSQDKKEKNLSIIPLPVIASNPTNGFMYGLAPGASWYMGDKLNTSISSGLGTVIYTTNKQLIITAKTNVFFSNDKWNLLNDWRYFITSQPTFGLGTGPNSNKVVDGGFEYDDNQFSQTIKTAQQMEFNFLRLHQTLLRKHQDTRLFYGVGYHFDYHYKVVDNLLDLESDPPVLTSHYLYQKAKGFSDTEYTTSGVSLNVLFDSRDNAINPYSGRYAFVNLRINPEFLGSDQSSSILWAEYRDYVHFSEERPRHMLGFWTYGWFVTSGDVPYLDLPSVGWDQFGTSGRAYTQGRFRGEDLWYAETEYRFPLQKNKETLGGVVFVNGTTASSRTNNINLLDYLDIGYGAGLRVMINKKSRANLTIDYAFGEYGAQGFYLGLNEKF</sequence>
<dbReference type="Proteomes" id="UP000708576">
    <property type="component" value="Unassembled WGS sequence"/>
</dbReference>
<evidence type="ECO:0000313" key="5">
    <source>
        <dbReference type="Proteomes" id="UP000708576"/>
    </source>
</evidence>
<name>A0ABS5JZN3_9BACT</name>
<reference evidence="4 5" key="1">
    <citation type="journal article" date="2015" name="Int. J. Syst. Evol. Microbiol.">
        <title>Carboxylicivirga linearis sp. nov., isolated from a sea cucumber culture pond.</title>
        <authorList>
            <person name="Wang F.Q."/>
            <person name="Zhou Y.X."/>
            <person name="Lin X.Z."/>
            <person name="Chen G.J."/>
            <person name="Du Z.J."/>
        </authorList>
    </citation>
    <scope>NUCLEOTIDE SEQUENCE [LARGE SCALE GENOMIC DNA]</scope>
    <source>
        <strain evidence="4 5">FB218</strain>
    </source>
</reference>